<protein>
    <recommendedName>
        <fullName evidence="6">Pentatricopeptide repeat-containing protein</fullName>
    </recommendedName>
</protein>
<accession>A0AAU9SQ93</accession>
<evidence type="ECO:0000256" key="3">
    <source>
        <dbReference type="PROSITE-ProRule" id="PRU00708"/>
    </source>
</evidence>
<evidence type="ECO:0008006" key="6">
    <source>
        <dbReference type="Google" id="ProtNLM"/>
    </source>
</evidence>
<organism evidence="4 5">
    <name type="scientific">Thlaspi arvense</name>
    <name type="common">Field penny-cress</name>
    <dbReference type="NCBI Taxonomy" id="13288"/>
    <lineage>
        <taxon>Eukaryota</taxon>
        <taxon>Viridiplantae</taxon>
        <taxon>Streptophyta</taxon>
        <taxon>Embryophyta</taxon>
        <taxon>Tracheophyta</taxon>
        <taxon>Spermatophyta</taxon>
        <taxon>Magnoliopsida</taxon>
        <taxon>eudicotyledons</taxon>
        <taxon>Gunneridae</taxon>
        <taxon>Pentapetalae</taxon>
        <taxon>rosids</taxon>
        <taxon>malvids</taxon>
        <taxon>Brassicales</taxon>
        <taxon>Brassicaceae</taxon>
        <taxon>Thlaspideae</taxon>
        <taxon>Thlaspi</taxon>
    </lineage>
</organism>
<dbReference type="Proteomes" id="UP000836841">
    <property type="component" value="Unassembled WGS sequence"/>
</dbReference>
<feature type="repeat" description="PPR" evidence="3">
    <location>
        <begin position="9"/>
        <end position="43"/>
    </location>
</feature>
<dbReference type="PANTHER" id="PTHR47939:SF5">
    <property type="entry name" value="PENTACOTRIPEPTIDE-REPEAT REGION OF PRORP DOMAIN-CONTAINING PROTEIN"/>
    <property type="match status" value="1"/>
</dbReference>
<feature type="repeat" description="PPR" evidence="3">
    <location>
        <begin position="150"/>
        <end position="184"/>
    </location>
</feature>
<dbReference type="PROSITE" id="PS51375">
    <property type="entry name" value="PPR"/>
    <property type="match status" value="4"/>
</dbReference>
<dbReference type="Gene3D" id="1.25.40.10">
    <property type="entry name" value="Tetratricopeptide repeat domain"/>
    <property type="match status" value="1"/>
</dbReference>
<dbReference type="AlphaFoldDB" id="A0AAU9SQ93"/>
<comment type="caution">
    <text evidence="4">The sequence shown here is derived from an EMBL/GenBank/DDBJ whole genome shotgun (WGS) entry which is preliminary data.</text>
</comment>
<feature type="repeat" description="PPR" evidence="3">
    <location>
        <begin position="44"/>
        <end position="74"/>
    </location>
</feature>
<proteinExistence type="inferred from homology"/>
<evidence type="ECO:0000313" key="4">
    <source>
        <dbReference type="EMBL" id="CAH2068814.1"/>
    </source>
</evidence>
<evidence type="ECO:0000256" key="1">
    <source>
        <dbReference type="ARBA" id="ARBA00007626"/>
    </source>
</evidence>
<evidence type="ECO:0000313" key="5">
    <source>
        <dbReference type="Proteomes" id="UP000836841"/>
    </source>
</evidence>
<dbReference type="EMBL" id="CAJVSB020000853">
    <property type="protein sequence ID" value="CAH2068814.1"/>
    <property type="molecule type" value="Genomic_DNA"/>
</dbReference>
<dbReference type="InterPro" id="IPR050667">
    <property type="entry name" value="PPR-containing_protein"/>
</dbReference>
<reference evidence="4 5" key="1">
    <citation type="submission" date="2022-03" db="EMBL/GenBank/DDBJ databases">
        <authorList>
            <person name="Nunn A."/>
            <person name="Chopra R."/>
            <person name="Nunn A."/>
            <person name="Contreras Garrido A."/>
        </authorList>
    </citation>
    <scope>NUCLEOTIDE SEQUENCE [LARGE SCALE GENOMIC DNA]</scope>
</reference>
<dbReference type="NCBIfam" id="TIGR00756">
    <property type="entry name" value="PPR"/>
    <property type="match status" value="3"/>
</dbReference>
<dbReference type="PANTHER" id="PTHR47939">
    <property type="entry name" value="MEMBRANE-ASSOCIATED SALT-INDUCIBLE PROTEIN-LIKE"/>
    <property type="match status" value="1"/>
</dbReference>
<dbReference type="InterPro" id="IPR011990">
    <property type="entry name" value="TPR-like_helical_dom_sf"/>
</dbReference>
<dbReference type="InterPro" id="IPR002885">
    <property type="entry name" value="PPR_rpt"/>
</dbReference>
<dbReference type="Pfam" id="PF13041">
    <property type="entry name" value="PPR_2"/>
    <property type="match status" value="1"/>
</dbReference>
<gene>
    <name evidence="4" type="ORF">TAV2_LOCUS18392</name>
</gene>
<feature type="repeat" description="PPR" evidence="3">
    <location>
        <begin position="80"/>
        <end position="114"/>
    </location>
</feature>
<dbReference type="Pfam" id="PF01535">
    <property type="entry name" value="PPR"/>
    <property type="match status" value="2"/>
</dbReference>
<evidence type="ECO:0000256" key="2">
    <source>
        <dbReference type="ARBA" id="ARBA00022737"/>
    </source>
</evidence>
<keyword evidence="2" id="KW-0677">Repeat</keyword>
<keyword evidence="5" id="KW-1185">Reference proteome</keyword>
<comment type="similarity">
    <text evidence="1">Belongs to the PPR family. P subfamily.</text>
</comment>
<name>A0AAU9SQ93_THLAR</name>
<sequence length="198" mass="22410">MVRNRFGANAVTFHPILNALTKKKKMEEAWRVVDLMREIQIPIDLTGYNYLLTAYCHAGDLTSAAELLTKMEEEEGLRADTRTYDALVLGACRTGKVEGALAMLRRMEEDGAPLLYASHAHVIGAMLSVGYYEQAVEFVMSYGGRDEGLDEQSFGLLASRLINLKRFDEARFVVQEMKRRGIKMGDKLKEFYYSHVTV</sequence>